<dbReference type="OrthoDB" id="5723059at2"/>
<dbReference type="PATRIC" id="fig|1354303.4.peg.1887"/>
<organism evidence="1 2">
    <name type="scientific">Psychrobacter aquaticus CMS 56</name>
    <dbReference type="NCBI Taxonomy" id="1354303"/>
    <lineage>
        <taxon>Bacteria</taxon>
        <taxon>Pseudomonadati</taxon>
        <taxon>Pseudomonadota</taxon>
        <taxon>Gammaproteobacteria</taxon>
        <taxon>Moraxellales</taxon>
        <taxon>Moraxellaceae</taxon>
        <taxon>Psychrobacter</taxon>
    </lineage>
</organism>
<dbReference type="EMBL" id="AUSW01000033">
    <property type="protein sequence ID" value="ERL55189.1"/>
    <property type="molecule type" value="Genomic_DNA"/>
</dbReference>
<evidence type="ECO:0000313" key="2">
    <source>
        <dbReference type="Proteomes" id="UP000016761"/>
    </source>
</evidence>
<comment type="caution">
    <text evidence="1">The sequence shown here is derived from an EMBL/GenBank/DDBJ whole genome shotgun (WGS) entry which is preliminary data.</text>
</comment>
<dbReference type="STRING" id="1354303.M917_1922"/>
<name>U4T900_9GAMM</name>
<dbReference type="eggNOG" id="COG0583">
    <property type="taxonomic scope" value="Bacteria"/>
</dbReference>
<protein>
    <submittedName>
        <fullName evidence="1">Uncharacterized protein</fullName>
    </submittedName>
</protein>
<dbReference type="Proteomes" id="UP000016761">
    <property type="component" value="Unassembled WGS sequence"/>
</dbReference>
<proteinExistence type="predicted"/>
<sequence length="178" mass="20026">MPVQLAVQQMVTELIDSRVRVICDFSHSIQDMVASGRLSYGIIKLTVDTSEDLQSFGWASNQKVSFDELDKLPIVSAHNGCFVRHIIEDTLNDSGKRYYFSYLASHLQHQVAAIHAGFGIGLLSKDFISRTANLELLGKDEGFPMLPSYQYRLIGDADTHIKQKIEQPLKHFVASIRD</sequence>
<dbReference type="AlphaFoldDB" id="U4T900"/>
<keyword evidence="2" id="KW-1185">Reference proteome</keyword>
<evidence type="ECO:0000313" key="1">
    <source>
        <dbReference type="EMBL" id="ERL55189.1"/>
    </source>
</evidence>
<dbReference type="SUPFAM" id="SSF53850">
    <property type="entry name" value="Periplasmic binding protein-like II"/>
    <property type="match status" value="1"/>
</dbReference>
<dbReference type="Gene3D" id="3.40.190.10">
    <property type="entry name" value="Periplasmic binding protein-like II"/>
    <property type="match status" value="2"/>
</dbReference>
<accession>U4T900</accession>
<dbReference type="RefSeq" id="WP_021814547.1">
    <property type="nucleotide sequence ID" value="NZ_AUSW01000033.1"/>
</dbReference>
<gene>
    <name evidence="1" type="ORF">M917_1922</name>
</gene>
<reference evidence="1 2" key="1">
    <citation type="journal article" date="2013" name="Genome Announc.">
        <title>Draft Genome Sequence of Psychrobacter aquaticus Strain CMS 56T, Isolated from a Cyanobacterial Mat Sample Collected from Water Bodies in the McMurdo Dry Valley Region of Antarctica.</title>
        <authorList>
            <person name="Reddy G.S."/>
            <person name="Ara S."/>
            <person name="Singh A."/>
            <person name="Kumar Pinnaka A."/>
            <person name="Shivaji S."/>
        </authorList>
    </citation>
    <scope>NUCLEOTIDE SEQUENCE [LARGE SCALE GENOMIC DNA]</scope>
    <source>
        <strain evidence="1 2">CMS 56</strain>
    </source>
</reference>